<dbReference type="PANTHER" id="PTHR45935">
    <property type="entry name" value="PROTEIN ZBED8-RELATED"/>
    <property type="match status" value="1"/>
</dbReference>
<dbReference type="InterPro" id="IPR003309">
    <property type="entry name" value="SCAN_dom"/>
</dbReference>
<feature type="domain" description="SCAN box" evidence="3">
    <location>
        <begin position="62"/>
        <end position="90"/>
    </location>
</feature>
<dbReference type="InterPro" id="IPR038269">
    <property type="entry name" value="SCAN_sf"/>
</dbReference>
<evidence type="ECO:0000256" key="2">
    <source>
        <dbReference type="SAM" id="MobiDB-lite"/>
    </source>
</evidence>
<dbReference type="Ensembl" id="ENSNNAT00000015805.1">
    <property type="protein sequence ID" value="ENSNNAP00000015066.1"/>
    <property type="gene ID" value="ENSNNAG00000010141.1"/>
</dbReference>
<dbReference type="Proteomes" id="UP000694559">
    <property type="component" value="Unplaced"/>
</dbReference>
<keyword evidence="5" id="KW-1185">Reference proteome</keyword>
<name>A0A8C6XKR3_NAJNA</name>
<dbReference type="Gene3D" id="1.10.4020.10">
    <property type="entry name" value="DNA breaking-rejoining enzymes"/>
    <property type="match status" value="1"/>
</dbReference>
<evidence type="ECO:0000313" key="4">
    <source>
        <dbReference type="Ensembl" id="ENSNNAP00000015066.1"/>
    </source>
</evidence>
<proteinExistence type="predicted"/>
<sequence length="123" mass="13657">SGLSIAAQIRWPTESRARLLQPGKRRARGLWESEGGHLAQGRPGPREAAPALRASARREGGEAYSRLQALCHQWLKVEHHSKEQILELWVRGNSPETCIQAVSLAEDFLQMPRASSRNAVINS</sequence>
<dbReference type="SMART" id="SM00431">
    <property type="entry name" value="SCAN"/>
    <property type="match status" value="1"/>
</dbReference>
<evidence type="ECO:0000256" key="1">
    <source>
        <dbReference type="ARBA" id="ARBA00023242"/>
    </source>
</evidence>
<dbReference type="SUPFAM" id="SSF47353">
    <property type="entry name" value="Retrovirus capsid dimerization domain-like"/>
    <property type="match status" value="1"/>
</dbReference>
<evidence type="ECO:0000313" key="5">
    <source>
        <dbReference type="Proteomes" id="UP000694559"/>
    </source>
</evidence>
<dbReference type="AlphaFoldDB" id="A0A8C6XKR3"/>
<dbReference type="InterPro" id="IPR050916">
    <property type="entry name" value="SCAN-C2H2_zinc_finger"/>
</dbReference>
<keyword evidence="1" id="KW-0539">Nucleus</keyword>
<reference evidence="4" key="1">
    <citation type="submission" date="2025-08" db="UniProtKB">
        <authorList>
            <consortium name="Ensembl"/>
        </authorList>
    </citation>
    <scope>IDENTIFICATION</scope>
</reference>
<protein>
    <recommendedName>
        <fullName evidence="3">SCAN box domain-containing protein</fullName>
    </recommendedName>
</protein>
<organism evidence="4 5">
    <name type="scientific">Naja naja</name>
    <name type="common">Indian cobra</name>
    <dbReference type="NCBI Taxonomy" id="35670"/>
    <lineage>
        <taxon>Eukaryota</taxon>
        <taxon>Metazoa</taxon>
        <taxon>Chordata</taxon>
        <taxon>Craniata</taxon>
        <taxon>Vertebrata</taxon>
        <taxon>Euteleostomi</taxon>
        <taxon>Lepidosauria</taxon>
        <taxon>Squamata</taxon>
        <taxon>Bifurcata</taxon>
        <taxon>Unidentata</taxon>
        <taxon>Episquamata</taxon>
        <taxon>Toxicofera</taxon>
        <taxon>Serpentes</taxon>
        <taxon>Colubroidea</taxon>
        <taxon>Elapidae</taxon>
        <taxon>Elapinae</taxon>
        <taxon>Naja</taxon>
    </lineage>
</organism>
<dbReference type="OrthoDB" id="6077919at2759"/>
<reference evidence="4" key="2">
    <citation type="submission" date="2025-09" db="UniProtKB">
        <authorList>
            <consortium name="Ensembl"/>
        </authorList>
    </citation>
    <scope>IDENTIFICATION</scope>
</reference>
<feature type="region of interest" description="Disordered" evidence="2">
    <location>
        <begin position="22"/>
        <end position="57"/>
    </location>
</feature>
<dbReference type="Pfam" id="PF02023">
    <property type="entry name" value="SCAN"/>
    <property type="match status" value="1"/>
</dbReference>
<accession>A0A8C6XKR3</accession>
<evidence type="ECO:0000259" key="3">
    <source>
        <dbReference type="PROSITE" id="PS50804"/>
    </source>
</evidence>
<dbReference type="PROSITE" id="PS50804">
    <property type="entry name" value="SCAN_BOX"/>
    <property type="match status" value="1"/>
</dbReference>
<dbReference type="PANTHER" id="PTHR45935:SF15">
    <property type="entry name" value="SCAN BOX DOMAIN-CONTAINING PROTEIN"/>
    <property type="match status" value="1"/>
</dbReference>